<proteinExistence type="predicted"/>
<comment type="caution">
    <text evidence="2">The sequence shown here is derived from an EMBL/GenBank/DDBJ whole genome shotgun (WGS) entry which is preliminary data.</text>
</comment>
<organism evidence="2">
    <name type="scientific">gut metagenome</name>
    <dbReference type="NCBI Taxonomy" id="749906"/>
    <lineage>
        <taxon>unclassified sequences</taxon>
        <taxon>metagenomes</taxon>
        <taxon>organismal metagenomes</taxon>
    </lineage>
</organism>
<feature type="region of interest" description="Disordered" evidence="1">
    <location>
        <begin position="48"/>
        <end position="69"/>
    </location>
</feature>
<accession>J9GGD3</accession>
<evidence type="ECO:0000256" key="1">
    <source>
        <dbReference type="SAM" id="MobiDB-lite"/>
    </source>
</evidence>
<evidence type="ECO:0000313" key="2">
    <source>
        <dbReference type="EMBL" id="EJX00863.1"/>
    </source>
</evidence>
<gene>
    <name evidence="2" type="ORF">EVA_11033</name>
</gene>
<sequence length="87" mass="9650">MSSRSPIATFQLNCPMDSAVSIPLPLAPLIEMLSVGFKRFCRRLGSITRTPKRSSMGTASNKKSLRRSFSSETGFPWLSRMARKGVQ</sequence>
<reference evidence="2" key="1">
    <citation type="journal article" date="2012" name="PLoS ONE">
        <title>Gene sets for utilization of primary and secondary nutrition supplies in the distal gut of endangered iberian lynx.</title>
        <authorList>
            <person name="Alcaide M."/>
            <person name="Messina E."/>
            <person name="Richter M."/>
            <person name="Bargiela R."/>
            <person name="Peplies J."/>
            <person name="Huws S.A."/>
            <person name="Newbold C.J."/>
            <person name="Golyshin P.N."/>
            <person name="Simon M.A."/>
            <person name="Lopez G."/>
            <person name="Yakimov M.M."/>
            <person name="Ferrer M."/>
        </authorList>
    </citation>
    <scope>NUCLEOTIDE SEQUENCE</scope>
</reference>
<name>J9GGD3_9ZZZZ</name>
<dbReference type="EMBL" id="AMCI01003200">
    <property type="protein sequence ID" value="EJX00863.1"/>
    <property type="molecule type" value="Genomic_DNA"/>
</dbReference>
<dbReference type="AlphaFoldDB" id="J9GGD3"/>
<protein>
    <submittedName>
        <fullName evidence="2">Uncharacterized protein</fullName>
    </submittedName>
</protein>